<keyword evidence="3" id="KW-0963">Cytoplasm</keyword>
<feature type="compositionally biased region" description="Basic and acidic residues" evidence="5">
    <location>
        <begin position="32"/>
        <end position="42"/>
    </location>
</feature>
<dbReference type="EMBL" id="GL193250">
    <property type="protein sequence ID" value="EFB26575.1"/>
    <property type="molecule type" value="Genomic_DNA"/>
</dbReference>
<dbReference type="InterPro" id="IPR001152">
    <property type="entry name" value="Beta-thymosin"/>
</dbReference>
<accession>D2HRW4</accession>
<proteinExistence type="inferred from homology"/>
<evidence type="ECO:0000256" key="5">
    <source>
        <dbReference type="SAM" id="MobiDB-lite"/>
    </source>
</evidence>
<sequence length="42" mass="4896">MFHKPDMAKIEKIVKSKLKTEAQEKNPVPSKEALEQMKQARE</sequence>
<organism evidence="6">
    <name type="scientific">Ailuropoda melanoleuca</name>
    <name type="common">Giant panda</name>
    <dbReference type="NCBI Taxonomy" id="9646"/>
    <lineage>
        <taxon>Eukaryota</taxon>
        <taxon>Metazoa</taxon>
        <taxon>Chordata</taxon>
        <taxon>Craniata</taxon>
        <taxon>Vertebrata</taxon>
        <taxon>Euteleostomi</taxon>
        <taxon>Mammalia</taxon>
        <taxon>Eutheria</taxon>
        <taxon>Laurasiatheria</taxon>
        <taxon>Carnivora</taxon>
        <taxon>Caniformia</taxon>
        <taxon>Ursidae</taxon>
        <taxon>Ailuropoda</taxon>
    </lineage>
</organism>
<feature type="region of interest" description="Disordered" evidence="5">
    <location>
        <begin position="18"/>
        <end position="42"/>
    </location>
</feature>
<protein>
    <submittedName>
        <fullName evidence="6">Uncharacterized protein</fullName>
    </submittedName>
</protein>
<comment type="subcellular location">
    <subcellularLocation>
        <location evidence="1">Cytoplasm</location>
        <location evidence="1">Cytoskeleton</location>
    </subcellularLocation>
</comment>
<dbReference type="Pfam" id="PF01290">
    <property type="entry name" value="Thymosin"/>
    <property type="match status" value="1"/>
</dbReference>
<feature type="non-terminal residue" evidence="6">
    <location>
        <position position="42"/>
    </location>
</feature>
<comment type="similarity">
    <text evidence="2">Belongs to the thymosin beta family.</text>
</comment>
<evidence type="ECO:0000256" key="3">
    <source>
        <dbReference type="ARBA" id="ARBA00022490"/>
    </source>
</evidence>
<dbReference type="AlphaFoldDB" id="D2HRW4"/>
<dbReference type="InParanoid" id="D2HRW4"/>
<dbReference type="GO" id="GO:0007015">
    <property type="term" value="P:actin filament organization"/>
    <property type="evidence" value="ECO:0007669"/>
    <property type="project" value="InterPro"/>
</dbReference>
<gene>
    <name evidence="6" type="ORF">PANDA_014770</name>
</gene>
<evidence type="ECO:0000256" key="4">
    <source>
        <dbReference type="ARBA" id="ARBA00023212"/>
    </source>
</evidence>
<evidence type="ECO:0000256" key="1">
    <source>
        <dbReference type="ARBA" id="ARBA00004245"/>
    </source>
</evidence>
<evidence type="ECO:0000313" key="6">
    <source>
        <dbReference type="EMBL" id="EFB26575.1"/>
    </source>
</evidence>
<dbReference type="GO" id="GO:0005856">
    <property type="term" value="C:cytoskeleton"/>
    <property type="evidence" value="ECO:0007669"/>
    <property type="project" value="UniProtKB-SubCell"/>
</dbReference>
<dbReference type="InterPro" id="IPR038386">
    <property type="entry name" value="Beta-thymosin_sf"/>
</dbReference>
<dbReference type="Gene3D" id="1.20.5.520">
    <property type="entry name" value="Single helix bin"/>
    <property type="match status" value="1"/>
</dbReference>
<keyword evidence="4" id="KW-0206">Cytoskeleton</keyword>
<evidence type="ECO:0000256" key="2">
    <source>
        <dbReference type="ARBA" id="ARBA00009511"/>
    </source>
</evidence>
<name>D2HRW4_AILME</name>
<dbReference type="SMART" id="SM00152">
    <property type="entry name" value="THY"/>
    <property type="match status" value="1"/>
</dbReference>
<dbReference type="GO" id="GO:0003785">
    <property type="term" value="F:actin monomer binding"/>
    <property type="evidence" value="ECO:0007669"/>
    <property type="project" value="InterPro"/>
</dbReference>
<reference evidence="6" key="1">
    <citation type="journal article" date="2010" name="Nature">
        <title>The sequence and de novo assembly of the giant panda genome.</title>
        <authorList>
            <person name="Li R."/>
            <person name="Fan W."/>
            <person name="Tian G."/>
            <person name="Zhu H."/>
            <person name="He L."/>
            <person name="Cai J."/>
            <person name="Huang Q."/>
            <person name="Cai Q."/>
            <person name="Li B."/>
            <person name="Bai Y."/>
            <person name="Zhang Z."/>
            <person name="Zhang Y."/>
            <person name="Wang W."/>
            <person name="Li J."/>
            <person name="Wei F."/>
            <person name="Li H."/>
            <person name="Jian M."/>
            <person name="Li J."/>
            <person name="Zhang Z."/>
            <person name="Nielsen R."/>
            <person name="Li D."/>
            <person name="Gu W."/>
            <person name="Yang Z."/>
            <person name="Xuan Z."/>
            <person name="Ryder O.A."/>
            <person name="Leung F.C."/>
            <person name="Zhou Y."/>
            <person name="Cao J."/>
            <person name="Sun X."/>
            <person name="Fu Y."/>
            <person name="Fang X."/>
            <person name="Guo X."/>
            <person name="Wang B."/>
            <person name="Hou R."/>
            <person name="Shen F."/>
            <person name="Mu B."/>
            <person name="Ni P."/>
            <person name="Lin R."/>
            <person name="Qian W."/>
            <person name="Wang G."/>
            <person name="Yu C."/>
            <person name="Nie W."/>
            <person name="Wang J."/>
            <person name="Wu Z."/>
            <person name="Liang H."/>
            <person name="Min J."/>
            <person name="Wu Q."/>
            <person name="Cheng S."/>
            <person name="Ruan J."/>
            <person name="Wang M."/>
            <person name="Shi Z."/>
            <person name="Wen M."/>
            <person name="Liu B."/>
            <person name="Ren X."/>
            <person name="Zheng H."/>
            <person name="Dong D."/>
            <person name="Cook K."/>
            <person name="Shan G."/>
            <person name="Zhang H."/>
            <person name="Kosiol C."/>
            <person name="Xie X."/>
            <person name="Lu Z."/>
            <person name="Zheng H."/>
            <person name="Li Y."/>
            <person name="Steiner C.C."/>
            <person name="Lam T.T."/>
            <person name="Lin S."/>
            <person name="Zhang Q."/>
            <person name="Li G."/>
            <person name="Tian J."/>
            <person name="Gong T."/>
            <person name="Liu H."/>
            <person name="Zhang D."/>
            <person name="Fang L."/>
            <person name="Ye C."/>
            <person name="Zhang J."/>
            <person name="Hu W."/>
            <person name="Xu A."/>
            <person name="Ren Y."/>
            <person name="Zhang G."/>
            <person name="Bruford M.W."/>
            <person name="Li Q."/>
            <person name="Ma L."/>
            <person name="Guo Y."/>
            <person name="An N."/>
            <person name="Hu Y."/>
            <person name="Zheng Y."/>
            <person name="Shi Y."/>
            <person name="Li Z."/>
            <person name="Liu Q."/>
            <person name="Chen Y."/>
            <person name="Zhao J."/>
            <person name="Qu N."/>
            <person name="Zhao S."/>
            <person name="Tian F."/>
            <person name="Wang X."/>
            <person name="Wang H."/>
            <person name="Xu L."/>
            <person name="Liu X."/>
            <person name="Vinar T."/>
            <person name="Wang Y."/>
            <person name="Lam T.W."/>
            <person name="Yiu S.M."/>
            <person name="Liu S."/>
            <person name="Zhang H."/>
            <person name="Li D."/>
            <person name="Huang Y."/>
            <person name="Wang X."/>
            <person name="Yang G."/>
            <person name="Jiang Z."/>
            <person name="Wang J."/>
            <person name="Qin N."/>
            <person name="Li L."/>
            <person name="Li J."/>
            <person name="Bolund L."/>
            <person name="Kristiansen K."/>
            <person name="Wong G.K."/>
            <person name="Olson M."/>
            <person name="Zhang X."/>
            <person name="Li S."/>
            <person name="Yang H."/>
            <person name="Wang J."/>
            <person name="Wang J."/>
        </authorList>
    </citation>
    <scope>NUCLEOTIDE SEQUENCE [LARGE SCALE GENOMIC DNA]</scope>
</reference>